<keyword evidence="3" id="KW-0378">Hydrolase</keyword>
<keyword evidence="5" id="KW-0472">Membrane</keyword>
<evidence type="ECO:0000313" key="6">
    <source>
        <dbReference type="EMBL" id="KAA8494914.1"/>
    </source>
</evidence>
<dbReference type="GO" id="GO:0008234">
    <property type="term" value="F:cysteine-type peptidase activity"/>
    <property type="evidence" value="ECO:0007669"/>
    <property type="project" value="UniProtKB-KW"/>
</dbReference>
<name>A0A5J4YW24_PORPP</name>
<dbReference type="Pfam" id="PF01470">
    <property type="entry name" value="Peptidase_C15"/>
    <property type="match status" value="1"/>
</dbReference>
<dbReference type="Gene3D" id="3.40.630.20">
    <property type="entry name" value="Peptidase C15, pyroglutamyl peptidase I-like"/>
    <property type="match status" value="1"/>
</dbReference>
<accession>A0A5J4YW24</accession>
<keyword evidence="7" id="KW-1185">Reference proteome</keyword>
<dbReference type="InterPro" id="IPR036440">
    <property type="entry name" value="Peptidase_C15-like_sf"/>
</dbReference>
<sequence length="322" mass="34635">MARLGYTAIGAPPLLASGQEQRLEERGGSRVRTAAWMALALVAVYGVGVLCSMSGPIAPVMEHSRPGLAPEVRDTAKETNKVMNMTVVLAAFEPFGNFSINPAQNVSKILDGKCIDSICFRAMSIPVNHAGVQMVPNMLIHTQDLPHAVIHLGLDASAHDVMVEIVAANVAAIDGDKGKLETSQVVTEASHGAFFREIAPGFGLSYLLPTTADLAQLYMDFSQPRTRAAGSVHATSFARFQEHEMRVAFSRDLGAFFCNEAYFRTLFAVHQAKLRVESVSCAHTQRLLPVLFVHLPLLSTIGAEDASTVVAKIARSILLVSP</sequence>
<dbReference type="OMA" id="HEMRVAF"/>
<evidence type="ECO:0000313" key="7">
    <source>
        <dbReference type="Proteomes" id="UP000324585"/>
    </source>
</evidence>
<keyword evidence="4" id="KW-0788">Thiol protease</keyword>
<comment type="similarity">
    <text evidence="1">Belongs to the peptidase C15 family.</text>
</comment>
<proteinExistence type="inferred from homology"/>
<dbReference type="Proteomes" id="UP000324585">
    <property type="component" value="Unassembled WGS sequence"/>
</dbReference>
<reference evidence="7" key="1">
    <citation type="journal article" date="2019" name="Nat. Commun.">
        <title>Expansion of phycobilisome linker gene families in mesophilic red algae.</title>
        <authorList>
            <person name="Lee J."/>
            <person name="Kim D."/>
            <person name="Bhattacharya D."/>
            <person name="Yoon H.S."/>
        </authorList>
    </citation>
    <scope>NUCLEOTIDE SEQUENCE [LARGE SCALE GENOMIC DNA]</scope>
    <source>
        <strain evidence="7">CCMP 1328</strain>
    </source>
</reference>
<protein>
    <submittedName>
        <fullName evidence="6">Pyrrolidone-carboxylate peptidase</fullName>
    </submittedName>
</protein>
<organism evidence="6 7">
    <name type="scientific">Porphyridium purpureum</name>
    <name type="common">Red alga</name>
    <name type="synonym">Porphyridium cruentum</name>
    <dbReference type="NCBI Taxonomy" id="35688"/>
    <lineage>
        <taxon>Eukaryota</taxon>
        <taxon>Rhodophyta</taxon>
        <taxon>Bangiophyceae</taxon>
        <taxon>Porphyridiales</taxon>
        <taxon>Porphyridiaceae</taxon>
        <taxon>Porphyridium</taxon>
    </lineage>
</organism>
<comment type="caution">
    <text evidence="6">The sequence shown here is derived from an EMBL/GenBank/DDBJ whole genome shotgun (WGS) entry which is preliminary data.</text>
</comment>
<keyword evidence="5" id="KW-1133">Transmembrane helix</keyword>
<dbReference type="SUPFAM" id="SSF53182">
    <property type="entry name" value="Pyrrolidone carboxyl peptidase (pyroglutamate aminopeptidase)"/>
    <property type="match status" value="1"/>
</dbReference>
<evidence type="ECO:0000256" key="1">
    <source>
        <dbReference type="ARBA" id="ARBA00006641"/>
    </source>
</evidence>
<evidence type="ECO:0000256" key="5">
    <source>
        <dbReference type="SAM" id="Phobius"/>
    </source>
</evidence>
<dbReference type="EMBL" id="VRMN01000004">
    <property type="protein sequence ID" value="KAA8494914.1"/>
    <property type="molecule type" value="Genomic_DNA"/>
</dbReference>
<keyword evidence="2" id="KW-0645">Protease</keyword>
<evidence type="ECO:0000256" key="4">
    <source>
        <dbReference type="ARBA" id="ARBA00022807"/>
    </source>
</evidence>
<dbReference type="OrthoDB" id="407146at2759"/>
<dbReference type="GO" id="GO:0006508">
    <property type="term" value="P:proteolysis"/>
    <property type="evidence" value="ECO:0007669"/>
    <property type="project" value="UniProtKB-KW"/>
</dbReference>
<dbReference type="AlphaFoldDB" id="A0A5J4YW24"/>
<keyword evidence="5" id="KW-0812">Transmembrane</keyword>
<evidence type="ECO:0000256" key="3">
    <source>
        <dbReference type="ARBA" id="ARBA00022801"/>
    </source>
</evidence>
<evidence type="ECO:0000256" key="2">
    <source>
        <dbReference type="ARBA" id="ARBA00022670"/>
    </source>
</evidence>
<dbReference type="InterPro" id="IPR016125">
    <property type="entry name" value="Peptidase_C15-like"/>
</dbReference>
<gene>
    <name evidence="6" type="ORF">FVE85_3155</name>
</gene>
<feature type="transmembrane region" description="Helical" evidence="5">
    <location>
        <begin position="34"/>
        <end position="55"/>
    </location>
</feature>